<dbReference type="PROSITE" id="PS51192">
    <property type="entry name" value="HELICASE_ATP_BIND_1"/>
    <property type="match status" value="1"/>
</dbReference>
<evidence type="ECO:0000259" key="1">
    <source>
        <dbReference type="PROSITE" id="PS51192"/>
    </source>
</evidence>
<keyword evidence="4" id="KW-0378">Hydrolase</keyword>
<dbReference type="EMBL" id="CAADFU010000211">
    <property type="protein sequence ID" value="VFK49660.1"/>
    <property type="molecule type" value="Genomic_DNA"/>
</dbReference>
<name>A0A450Z766_9GAMM</name>
<dbReference type="InterPro" id="IPR027417">
    <property type="entry name" value="P-loop_NTPase"/>
</dbReference>
<dbReference type="PANTHER" id="PTHR47396:SF1">
    <property type="entry name" value="ATP-DEPENDENT HELICASE IRC3-RELATED"/>
    <property type="match status" value="1"/>
</dbReference>
<keyword evidence="4" id="KW-0347">Helicase</keyword>
<feature type="domain" description="Helicase C-terminal" evidence="2">
    <location>
        <begin position="220"/>
        <end position="387"/>
    </location>
</feature>
<protein>
    <submittedName>
        <fullName evidence="4">ATP-dependent helicase IRC3</fullName>
    </submittedName>
</protein>
<evidence type="ECO:0000313" key="3">
    <source>
        <dbReference type="EMBL" id="VFK42626.1"/>
    </source>
</evidence>
<feature type="domain" description="Helicase ATP-binding" evidence="1">
    <location>
        <begin position="16"/>
        <end position="170"/>
    </location>
</feature>
<sequence length="544" mass="62507">MDLRPYQLECLQAIDAKLDQGINRQLVVLPTGSGKTVIFSELIHRKKLKTLVIAHRIELLQQAKDKLKKIAPDIKSSIFCGRKKDLGKQVTIASILSTTRALETLKQENFQLLIIDEAHHAPAKTYKKLIKELGFDNIDSDKRLLIGFTATPYRGDGEALNEIFQEIVYHTTIKKLVHRGYLVKPQGIHVSVGIDLRKVKKVGGDFEKQQLRKVMITEEALQVVVQTIKTQASDRRGIIFTVSIDHAKLLQKRLKKEKISCGVVYSGIDEKKRERTLKSFSRGKIKFITNAMILTEGFDCPVADCMINASPTQNRSLYIQKAGRVLRPYPEKEDALIIDFGYTNKKHALRTVIDLFGDAKLRKIRKACEIKDGEQQKNLTENTETVDDLKVGHVTKEHYDPLDPEKTGGIHHKWIRDKDEKRTVFYLTEGTTRIYLVRYHHKNDGWNVLRHRKSNVSEEIQKEYFGIHTTKKAFELGESLFEEVVHKSFKPKLSGKATEKQLNYLKVLMMQTRVRPKFDLEKLSKAQASKYIDSLSSKRYQRAM</sequence>
<dbReference type="InterPro" id="IPR050742">
    <property type="entry name" value="Helicase_Restrict-Modif_Enz"/>
</dbReference>
<dbReference type="InterPro" id="IPR014001">
    <property type="entry name" value="Helicase_ATP-bd"/>
</dbReference>
<dbReference type="PANTHER" id="PTHR47396">
    <property type="entry name" value="TYPE I RESTRICTION ENZYME ECOKI R PROTEIN"/>
    <property type="match status" value="1"/>
</dbReference>
<keyword evidence="4" id="KW-0547">Nucleotide-binding</keyword>
<evidence type="ECO:0000259" key="2">
    <source>
        <dbReference type="PROSITE" id="PS51194"/>
    </source>
</evidence>
<dbReference type="GO" id="GO:0000403">
    <property type="term" value="F:Y-form DNA binding"/>
    <property type="evidence" value="ECO:0007669"/>
    <property type="project" value="TreeGrafter"/>
</dbReference>
<dbReference type="Pfam" id="PF04851">
    <property type="entry name" value="ResIII"/>
    <property type="match status" value="1"/>
</dbReference>
<evidence type="ECO:0000313" key="4">
    <source>
        <dbReference type="EMBL" id="VFK49660.1"/>
    </source>
</evidence>
<organism evidence="4">
    <name type="scientific">Candidatus Kentrum sp. SD</name>
    <dbReference type="NCBI Taxonomy" id="2126332"/>
    <lineage>
        <taxon>Bacteria</taxon>
        <taxon>Pseudomonadati</taxon>
        <taxon>Pseudomonadota</taxon>
        <taxon>Gammaproteobacteria</taxon>
        <taxon>Candidatus Kentrum</taxon>
    </lineage>
</organism>
<proteinExistence type="predicted"/>
<dbReference type="AlphaFoldDB" id="A0A450Z766"/>
<dbReference type="SUPFAM" id="SSF52540">
    <property type="entry name" value="P-loop containing nucleoside triphosphate hydrolases"/>
    <property type="match status" value="1"/>
</dbReference>
<dbReference type="SMART" id="SM00490">
    <property type="entry name" value="HELICc"/>
    <property type="match status" value="1"/>
</dbReference>
<dbReference type="InterPro" id="IPR001650">
    <property type="entry name" value="Helicase_C-like"/>
</dbReference>
<dbReference type="Gene3D" id="3.40.50.300">
    <property type="entry name" value="P-loop containing nucleotide triphosphate hydrolases"/>
    <property type="match status" value="2"/>
</dbReference>
<dbReference type="GO" id="GO:0005524">
    <property type="term" value="F:ATP binding"/>
    <property type="evidence" value="ECO:0007669"/>
    <property type="project" value="InterPro"/>
</dbReference>
<reference evidence="4" key="1">
    <citation type="submission" date="2019-02" db="EMBL/GenBank/DDBJ databases">
        <authorList>
            <person name="Gruber-Vodicka R. H."/>
            <person name="Seah K. B. B."/>
        </authorList>
    </citation>
    <scope>NUCLEOTIDE SEQUENCE</scope>
    <source>
        <strain evidence="4">BECK_S1320</strain>
        <strain evidence="3">BECK_S1321</strain>
    </source>
</reference>
<keyword evidence="4" id="KW-0067">ATP-binding</keyword>
<dbReference type="SMART" id="SM00487">
    <property type="entry name" value="DEXDc"/>
    <property type="match status" value="1"/>
</dbReference>
<gene>
    <name evidence="4" type="ORF">BECKSD772E_GA0070983_12113</name>
    <name evidence="3" type="ORF">BECKSD772F_GA0070984_11263</name>
</gene>
<dbReference type="GO" id="GO:0061749">
    <property type="term" value="F:forked DNA-dependent helicase activity"/>
    <property type="evidence" value="ECO:0007669"/>
    <property type="project" value="TreeGrafter"/>
</dbReference>
<dbReference type="PROSITE" id="PS51194">
    <property type="entry name" value="HELICASE_CTER"/>
    <property type="match status" value="1"/>
</dbReference>
<dbReference type="GO" id="GO:0036121">
    <property type="term" value="F:double-stranded DNA helicase activity"/>
    <property type="evidence" value="ECO:0007669"/>
    <property type="project" value="TreeGrafter"/>
</dbReference>
<dbReference type="InterPro" id="IPR006935">
    <property type="entry name" value="Helicase/UvrB_N"/>
</dbReference>
<dbReference type="GO" id="GO:0016787">
    <property type="term" value="F:hydrolase activity"/>
    <property type="evidence" value="ECO:0007669"/>
    <property type="project" value="InterPro"/>
</dbReference>
<dbReference type="EMBL" id="CAADFR010000126">
    <property type="protein sequence ID" value="VFK42626.1"/>
    <property type="molecule type" value="Genomic_DNA"/>
</dbReference>
<accession>A0A450Z766</accession>
<dbReference type="Pfam" id="PF00271">
    <property type="entry name" value="Helicase_C"/>
    <property type="match status" value="1"/>
</dbReference>